<sequence>MAGWRGFVRGDISSCLFSVVPAVRACRIGRLTDTVNNTPANADTHHQMRGSEHKIEVVETGSRILLCVLCHAAHQRRQASDPEFSFRALWVYTILP</sequence>
<evidence type="ECO:0000313" key="1">
    <source>
        <dbReference type="EMBL" id="PSN62010.1"/>
    </source>
</evidence>
<evidence type="ECO:0000313" key="2">
    <source>
        <dbReference type="Proteomes" id="UP000240883"/>
    </source>
</evidence>
<proteinExistence type="predicted"/>
<accession>A0A2T2N9G2</accession>
<organism evidence="1 2">
    <name type="scientific">Corynespora cassiicola Philippines</name>
    <dbReference type="NCBI Taxonomy" id="1448308"/>
    <lineage>
        <taxon>Eukaryota</taxon>
        <taxon>Fungi</taxon>
        <taxon>Dikarya</taxon>
        <taxon>Ascomycota</taxon>
        <taxon>Pezizomycotina</taxon>
        <taxon>Dothideomycetes</taxon>
        <taxon>Pleosporomycetidae</taxon>
        <taxon>Pleosporales</taxon>
        <taxon>Corynesporascaceae</taxon>
        <taxon>Corynespora</taxon>
    </lineage>
</organism>
<protein>
    <submittedName>
        <fullName evidence="1">Uncharacterized protein</fullName>
    </submittedName>
</protein>
<reference evidence="1 2" key="1">
    <citation type="journal article" date="2018" name="Front. Microbiol.">
        <title>Genome-Wide Analysis of Corynespora cassiicola Leaf Fall Disease Putative Effectors.</title>
        <authorList>
            <person name="Lopez D."/>
            <person name="Ribeiro S."/>
            <person name="Label P."/>
            <person name="Fumanal B."/>
            <person name="Venisse J.S."/>
            <person name="Kohler A."/>
            <person name="de Oliveira R.R."/>
            <person name="Labutti K."/>
            <person name="Lipzen A."/>
            <person name="Lail K."/>
            <person name="Bauer D."/>
            <person name="Ohm R.A."/>
            <person name="Barry K.W."/>
            <person name="Spatafora J."/>
            <person name="Grigoriev I.V."/>
            <person name="Martin F.M."/>
            <person name="Pujade-Renaud V."/>
        </authorList>
    </citation>
    <scope>NUCLEOTIDE SEQUENCE [LARGE SCALE GENOMIC DNA]</scope>
    <source>
        <strain evidence="1 2">Philippines</strain>
    </source>
</reference>
<dbReference type="AlphaFoldDB" id="A0A2T2N9G2"/>
<keyword evidence="2" id="KW-1185">Reference proteome</keyword>
<name>A0A2T2N9G2_CORCC</name>
<dbReference type="Proteomes" id="UP000240883">
    <property type="component" value="Unassembled WGS sequence"/>
</dbReference>
<gene>
    <name evidence="1" type="ORF">BS50DRAFT_135116</name>
</gene>
<dbReference type="EMBL" id="KZ678142">
    <property type="protein sequence ID" value="PSN62010.1"/>
    <property type="molecule type" value="Genomic_DNA"/>
</dbReference>